<accession>A0A0C1JI39</accession>
<reference evidence="1 2" key="1">
    <citation type="journal article" date="2014" name="Mol. Biol. Evol.">
        <title>Massive expansion of Ubiquitination-related gene families within the Chlamydiae.</title>
        <authorList>
            <person name="Domman D."/>
            <person name="Collingro A."/>
            <person name="Lagkouvardos I."/>
            <person name="Gehre L."/>
            <person name="Weinmaier T."/>
            <person name="Rattei T."/>
            <person name="Subtil A."/>
            <person name="Horn M."/>
        </authorList>
    </citation>
    <scope>NUCLEOTIDE SEQUENCE [LARGE SCALE GENOMIC DNA]</scope>
    <source>
        <strain evidence="1 2">EI2</strain>
    </source>
</reference>
<name>A0A0C1JI39_9BACT</name>
<protein>
    <submittedName>
        <fullName evidence="1">Uncharacterized protein</fullName>
    </submittedName>
</protein>
<dbReference type="Proteomes" id="UP000031465">
    <property type="component" value="Unassembled WGS sequence"/>
</dbReference>
<dbReference type="AlphaFoldDB" id="A0A0C1JI39"/>
<dbReference type="PATRIC" id="fig|362787.3.peg.1746"/>
<dbReference type="RefSeq" id="WP_039360075.1">
    <property type="nucleotide sequence ID" value="NZ_JSAN01000119.1"/>
</dbReference>
<gene>
    <name evidence="1" type="ORF">DB44_EV00030</name>
</gene>
<evidence type="ECO:0000313" key="1">
    <source>
        <dbReference type="EMBL" id="KIC71060.1"/>
    </source>
</evidence>
<sequence>MIIDLCVNFISSTIEYCKDTQTDKEGNSSCPDSVVNAAAQKFFKNVGSPPSTFSKWELLEDMSMQLPLYLSFCFYEFYFYQSKEFSDPEDSDNQLAIKLDKTKQIANKAIQEYLACMKLVEKGFGREAFNFLPTWILNGAYGHEFVSMPKIKMESLPLPEEYADCLINECPKAKLENFRLVIEKVRNIALPSDTWAIVECEKQKHTLIPPEIFAKVHHRALKDISHLFRQYADDYHIYKDVIDKNFETHEFFQIHKKRVEEYEQHQFN</sequence>
<organism evidence="1 2">
    <name type="scientific">Candidatus Protochlamydia amoebophila</name>
    <dbReference type="NCBI Taxonomy" id="362787"/>
    <lineage>
        <taxon>Bacteria</taxon>
        <taxon>Pseudomonadati</taxon>
        <taxon>Chlamydiota</taxon>
        <taxon>Chlamydiia</taxon>
        <taxon>Parachlamydiales</taxon>
        <taxon>Parachlamydiaceae</taxon>
        <taxon>Candidatus Protochlamydia</taxon>
    </lineage>
</organism>
<comment type="caution">
    <text evidence="1">The sequence shown here is derived from an EMBL/GenBank/DDBJ whole genome shotgun (WGS) entry which is preliminary data.</text>
</comment>
<proteinExistence type="predicted"/>
<dbReference type="EMBL" id="JSAN01000119">
    <property type="protein sequence ID" value="KIC71060.1"/>
    <property type="molecule type" value="Genomic_DNA"/>
</dbReference>
<evidence type="ECO:0000313" key="2">
    <source>
        <dbReference type="Proteomes" id="UP000031465"/>
    </source>
</evidence>